<reference evidence="3" key="1">
    <citation type="submission" date="2024-04" db="EMBL/GenBank/DDBJ databases">
        <title>Salinicola lusitanus LLJ914,a marine bacterium isolated from the Okinawa Trough.</title>
        <authorList>
            <person name="Li J."/>
        </authorList>
    </citation>
    <scope>NUCLEOTIDE SEQUENCE [LARGE SCALE GENOMIC DNA]</scope>
</reference>
<protein>
    <recommendedName>
        <fullName evidence="1">Integrase zinc-binding domain-containing protein</fullName>
    </recommendedName>
</protein>
<proteinExistence type="predicted"/>
<dbReference type="CDD" id="cd01644">
    <property type="entry name" value="RT_pepA17"/>
    <property type="match status" value="1"/>
</dbReference>
<dbReference type="SUPFAM" id="SSF56672">
    <property type="entry name" value="DNA/RNA polymerases"/>
    <property type="match status" value="1"/>
</dbReference>
<dbReference type="Pfam" id="PF17921">
    <property type="entry name" value="Integrase_H2C2"/>
    <property type="match status" value="1"/>
</dbReference>
<dbReference type="InterPro" id="IPR008042">
    <property type="entry name" value="Retrotrans_Pao"/>
</dbReference>
<evidence type="ECO:0000313" key="3">
    <source>
        <dbReference type="Proteomes" id="UP001460270"/>
    </source>
</evidence>
<dbReference type="Proteomes" id="UP001460270">
    <property type="component" value="Unassembled WGS sequence"/>
</dbReference>
<dbReference type="Gene3D" id="1.10.340.70">
    <property type="match status" value="1"/>
</dbReference>
<dbReference type="PANTHER" id="PTHR47331">
    <property type="entry name" value="PHD-TYPE DOMAIN-CONTAINING PROTEIN"/>
    <property type="match status" value="1"/>
</dbReference>
<name>A0AAW0MRM1_9GOBI</name>
<comment type="caution">
    <text evidence="2">The sequence shown here is derived from an EMBL/GenBank/DDBJ whole genome shotgun (WGS) entry which is preliminary data.</text>
</comment>
<dbReference type="InterPro" id="IPR041588">
    <property type="entry name" value="Integrase_H2C2"/>
</dbReference>
<feature type="non-terminal residue" evidence="2">
    <location>
        <position position="1"/>
    </location>
</feature>
<sequence>ISSLDSENFIQLSEVYSQKLIPVSKENIPSQEDVSSWPHLKEVKLPTIQADIGLLIGANVPQAMEPLQVVKSVDNGPYAVRTLLGWTINGPLRGGREAKQGDTWTKVTVNRISVARLEELWQLQFKQDFPDAGLTEELEMSKDDHQFISMVSQSAELKDGHYSICLPVKNKELQMPNNRSVAEQRALNLKKRFSRDKSYYKEYVAFMDGILEKGYAVEITNDEKETQNERIWYLPHHGVRHPVKENLRVVFDCGAGFGGTSLNQELLQGPDLTSSLVGVLLRFRQETVAMTADVEAMFYQFQVSDGDTDLLRFLWWPHGDYSQQLVEYKMKVHIFGATSSPSVATFAMQKCASDFGEEFGSDAVTTVLKNFYVDDCIKSTVDEDSAISLAAALTTMLAKGGFRLTKWSSNSRKLLQTIPANERAHGFQDLDLDQDYLPVERALGIQWCAETDKFKFKINLRERPHTRRGLLSLVSSIFDPLGFLAPVILPAKRLLQEICRLRCSWDEDLPDSLIRSWTKWISGLKQLEGFGVDRCVKTKLFGSPVSAQLHHFADASEDAYGTVSYLVLHNDRGDAQSTLLMARARVAPLKTPTIPRLELTAATVAIKMDKLLRKELELNLLDSVFWTDSTAVLKYLNSESARFKTFVANRVTAILQHSQPSQWRYVNSTSNPADYVSRGLSADAFLRCENWLCGPDFILQSPELWPKNPDPTVVVCEDLEVKRVAQTHVIQSQMLNAATDEIMFHFSSWSKLKRAVAWFLKLRTLLVKLRNKRRELQAVSNENKMDDFKKKIKGEDLTCADLDGAESAIVKYIQMQYFKDDIMMLKEQHRVKRSSPLHKLNPVLQDGVMRVGGRLSRSAMPAESKQPVILPKHCHVSMLVLRDIHEVTAHAGRNHMLSKLREKFWIPGATGAIRRLLSKCVVCRRLHGTAGKQLMADLPECRLLPDDPPFTRVGMDYFGPFLVRRGRDK</sequence>
<accession>A0AAW0MRM1</accession>
<feature type="domain" description="Integrase zinc-binding" evidence="1">
    <location>
        <begin position="879"/>
        <end position="925"/>
    </location>
</feature>
<dbReference type="EMBL" id="JBBPFD010000350">
    <property type="protein sequence ID" value="KAK7879138.1"/>
    <property type="molecule type" value="Genomic_DNA"/>
</dbReference>
<evidence type="ECO:0000259" key="1">
    <source>
        <dbReference type="Pfam" id="PF17921"/>
    </source>
</evidence>
<dbReference type="InterPro" id="IPR043502">
    <property type="entry name" value="DNA/RNA_pol_sf"/>
</dbReference>
<dbReference type="Pfam" id="PF05380">
    <property type="entry name" value="Peptidase_A17"/>
    <property type="match status" value="1"/>
</dbReference>
<organism evidence="2 3">
    <name type="scientific">Mugilogobius chulae</name>
    <name type="common">yellowstripe goby</name>
    <dbReference type="NCBI Taxonomy" id="88201"/>
    <lineage>
        <taxon>Eukaryota</taxon>
        <taxon>Metazoa</taxon>
        <taxon>Chordata</taxon>
        <taxon>Craniata</taxon>
        <taxon>Vertebrata</taxon>
        <taxon>Euteleostomi</taxon>
        <taxon>Actinopterygii</taxon>
        <taxon>Neopterygii</taxon>
        <taxon>Teleostei</taxon>
        <taxon>Neoteleostei</taxon>
        <taxon>Acanthomorphata</taxon>
        <taxon>Gobiaria</taxon>
        <taxon>Gobiiformes</taxon>
        <taxon>Gobioidei</taxon>
        <taxon>Gobiidae</taxon>
        <taxon>Gobionellinae</taxon>
        <taxon>Mugilogobius</taxon>
    </lineage>
</organism>
<dbReference type="PANTHER" id="PTHR47331:SF3">
    <property type="match status" value="1"/>
</dbReference>
<evidence type="ECO:0000313" key="2">
    <source>
        <dbReference type="EMBL" id="KAK7879138.1"/>
    </source>
</evidence>
<gene>
    <name evidence="2" type="ORF">WMY93_034081</name>
</gene>
<keyword evidence="3" id="KW-1185">Reference proteome</keyword>
<dbReference type="AlphaFoldDB" id="A0AAW0MRM1"/>